<dbReference type="AlphaFoldDB" id="A0A0U4NFV1"/>
<gene>
    <name evidence="1" type="ORF">CB4_01794</name>
</gene>
<proteinExistence type="predicted"/>
<evidence type="ECO:0000313" key="2">
    <source>
        <dbReference type="Proteomes" id="UP000217696"/>
    </source>
</evidence>
<evidence type="ECO:0000313" key="1">
    <source>
        <dbReference type="EMBL" id="BAU27620.1"/>
    </source>
</evidence>
<protein>
    <submittedName>
        <fullName evidence="1">Uncharacterized protein</fullName>
    </submittedName>
</protein>
<dbReference type="KEGG" id="asoc:CB4_01794"/>
<sequence length="248" mass="28122">MSNKLDDCKQLTMPRRDFIYLCIILVIILISVCSFFFGGSTRAGESLNFGATLVSIILAVLAIVITLIDIGGQKNNVLDLKESVEKINKALSQSQLLIESTKEQVFEINSLKEQLLGRIEESIKFQEEIKEMIRGSEGEEIDKEAILKALEEREKQKQENVFIEASNMYQNNNAITEMIESVIKESYAIGQEFTFKDLREKLDEKYIKLSSSVLVFTMKKLEKMGVLSRITSANSGAVRFQRNPSLFD</sequence>
<organism evidence="1 2">
    <name type="scientific">Aneurinibacillus soli</name>
    <dbReference type="NCBI Taxonomy" id="1500254"/>
    <lineage>
        <taxon>Bacteria</taxon>
        <taxon>Bacillati</taxon>
        <taxon>Bacillota</taxon>
        <taxon>Bacilli</taxon>
        <taxon>Bacillales</taxon>
        <taxon>Paenibacillaceae</taxon>
        <taxon>Aneurinibacillus group</taxon>
        <taxon>Aneurinibacillus</taxon>
    </lineage>
</organism>
<keyword evidence="2" id="KW-1185">Reference proteome</keyword>
<dbReference type="OrthoDB" id="10019214at2"/>
<dbReference type="RefSeq" id="WP_096465097.1">
    <property type="nucleotide sequence ID" value="NZ_AP017312.1"/>
</dbReference>
<name>A0A0U4NFV1_9BACL</name>
<dbReference type="Proteomes" id="UP000217696">
    <property type="component" value="Chromosome"/>
</dbReference>
<reference evidence="1 2" key="1">
    <citation type="submission" date="2015-12" db="EMBL/GenBank/DDBJ databases">
        <title>Genome sequence of Aneurinibacillus soli.</title>
        <authorList>
            <person name="Lee J.S."/>
            <person name="Lee K.C."/>
            <person name="Kim K.K."/>
            <person name="Lee B.W."/>
        </authorList>
    </citation>
    <scope>NUCLEOTIDE SEQUENCE [LARGE SCALE GENOMIC DNA]</scope>
    <source>
        <strain evidence="1 2">CB4</strain>
    </source>
</reference>
<accession>A0A0U4NFV1</accession>
<dbReference type="EMBL" id="AP017312">
    <property type="protein sequence ID" value="BAU27620.1"/>
    <property type="molecule type" value="Genomic_DNA"/>
</dbReference>